<gene>
    <name evidence="5" type="ORF">H9Y04_37460</name>
</gene>
<dbReference type="EC" id="3.5.1.18" evidence="3"/>
<dbReference type="InterPro" id="IPR010174">
    <property type="entry name" value="Succinyl-DAP_deSuclase_DapE"/>
</dbReference>
<dbReference type="Proteomes" id="UP000642284">
    <property type="component" value="Unassembled WGS sequence"/>
</dbReference>
<dbReference type="GO" id="GO:0009014">
    <property type="term" value="F:succinyl-diaminopimelate desuccinylase activity"/>
    <property type="evidence" value="ECO:0007669"/>
    <property type="project" value="UniProtKB-EC"/>
</dbReference>
<evidence type="ECO:0000313" key="6">
    <source>
        <dbReference type="Proteomes" id="UP000642284"/>
    </source>
</evidence>
<evidence type="ECO:0000259" key="4">
    <source>
        <dbReference type="Pfam" id="PF07687"/>
    </source>
</evidence>
<dbReference type="InterPro" id="IPR036264">
    <property type="entry name" value="Bact_exopeptidase_dim_dom"/>
</dbReference>
<keyword evidence="6" id="KW-1185">Reference proteome</keyword>
<reference evidence="5 6" key="1">
    <citation type="submission" date="2020-08" db="EMBL/GenBank/DDBJ databases">
        <title>Genemic of Streptomyces polyaspartic.</title>
        <authorList>
            <person name="Liu W."/>
        </authorList>
    </citation>
    <scope>NUCLEOTIDE SEQUENCE [LARGE SCALE GENOMIC DNA]</scope>
    <source>
        <strain evidence="5 6">TRM66268-LWL</strain>
    </source>
</reference>
<dbReference type="EMBL" id="JACTVJ010000024">
    <property type="protein sequence ID" value="MBC9718228.1"/>
    <property type="molecule type" value="Genomic_DNA"/>
</dbReference>
<keyword evidence="2 5" id="KW-0378">Hydrolase</keyword>
<feature type="domain" description="Peptidase M20 dimerisation" evidence="4">
    <location>
        <begin position="214"/>
        <end position="312"/>
    </location>
</feature>
<dbReference type="InterPro" id="IPR011650">
    <property type="entry name" value="Peptidase_M20_dimer"/>
</dbReference>
<organism evidence="5 6">
    <name type="scientific">Streptomyces polyasparticus</name>
    <dbReference type="NCBI Taxonomy" id="2767826"/>
    <lineage>
        <taxon>Bacteria</taxon>
        <taxon>Bacillati</taxon>
        <taxon>Actinomycetota</taxon>
        <taxon>Actinomycetes</taxon>
        <taxon>Kitasatosporales</taxon>
        <taxon>Streptomycetaceae</taxon>
        <taxon>Streptomyces</taxon>
    </lineage>
</organism>
<dbReference type="Pfam" id="PF07687">
    <property type="entry name" value="M20_dimer"/>
    <property type="match status" value="1"/>
</dbReference>
<dbReference type="Pfam" id="PF01546">
    <property type="entry name" value="Peptidase_M20"/>
    <property type="match status" value="1"/>
</dbReference>
<keyword evidence="1" id="KW-0479">Metal-binding</keyword>
<dbReference type="NCBIfam" id="TIGR01900">
    <property type="entry name" value="dapE-gram_pos"/>
    <property type="match status" value="1"/>
</dbReference>
<evidence type="ECO:0000256" key="3">
    <source>
        <dbReference type="NCBIfam" id="TIGR01900"/>
    </source>
</evidence>
<dbReference type="SUPFAM" id="SSF55031">
    <property type="entry name" value="Bacterial exopeptidase dimerisation domain"/>
    <property type="match status" value="1"/>
</dbReference>
<evidence type="ECO:0000256" key="2">
    <source>
        <dbReference type="ARBA" id="ARBA00022801"/>
    </source>
</evidence>
<evidence type="ECO:0000256" key="1">
    <source>
        <dbReference type="ARBA" id="ARBA00022723"/>
    </source>
</evidence>
<protein>
    <recommendedName>
        <fullName evidence="3">Succinyl-diaminopimelate desuccinylase</fullName>
        <ecNumber evidence="3">3.5.1.18</ecNumber>
    </recommendedName>
</protein>
<name>A0ABR7SV48_9ACTN</name>
<sequence length="403" mass="42899">MAPRWTRCGRRSRRGGRAAVGDRAEVAVLGRPRCDLLCLRTPVRPGAPVTSLDLTADVVALTRALVDLPSESGQEGPLADAVEAALAALPHLMVERLGNTVVARTALGRPERVVIAGHLDTVPAAGNLPSREQDGRIHGLGACDMKGGVAVALRLAAELTAPARDITYVFYECEEVEGDRNGLLQLARHRPALLAADFAILMEPSDAGVEAGCQGVLEAEIVVRGTRAHTARAWMGVNAVHRAAAILQRLADHRPERVVIDGLEYREGLSAVAVRAGVAGNVVPDECVITVNARFAPHRSLADAEAYVRNLFPAGEYDEFTVTDAAPGALPGLDRPAVASLIGFLGVTPRPKLGWTDVARFTELGVPALNYGPGDPVLAHTAGEFVPVTQLRECERRLTDWLR</sequence>
<comment type="caution">
    <text evidence="5">The sequence shown here is derived from an EMBL/GenBank/DDBJ whole genome shotgun (WGS) entry which is preliminary data.</text>
</comment>
<dbReference type="Gene3D" id="3.30.70.360">
    <property type="match status" value="1"/>
</dbReference>
<dbReference type="PANTHER" id="PTHR43808:SF31">
    <property type="entry name" value="N-ACETYL-L-CITRULLINE DEACETYLASE"/>
    <property type="match status" value="1"/>
</dbReference>
<dbReference type="SUPFAM" id="SSF53187">
    <property type="entry name" value="Zn-dependent exopeptidases"/>
    <property type="match status" value="1"/>
</dbReference>
<accession>A0ABR7SV48</accession>
<dbReference type="InterPro" id="IPR002933">
    <property type="entry name" value="Peptidase_M20"/>
</dbReference>
<dbReference type="PANTHER" id="PTHR43808">
    <property type="entry name" value="ACETYLORNITHINE DEACETYLASE"/>
    <property type="match status" value="1"/>
</dbReference>
<dbReference type="Gene3D" id="3.40.630.10">
    <property type="entry name" value="Zn peptidases"/>
    <property type="match status" value="1"/>
</dbReference>
<dbReference type="InterPro" id="IPR050072">
    <property type="entry name" value="Peptidase_M20A"/>
</dbReference>
<proteinExistence type="predicted"/>
<evidence type="ECO:0000313" key="5">
    <source>
        <dbReference type="EMBL" id="MBC9718228.1"/>
    </source>
</evidence>